<evidence type="ECO:0000313" key="2">
    <source>
        <dbReference type="Proteomes" id="UP001056120"/>
    </source>
</evidence>
<proteinExistence type="predicted"/>
<dbReference type="Proteomes" id="UP001056120">
    <property type="component" value="Linkage Group LG24"/>
</dbReference>
<protein>
    <submittedName>
        <fullName evidence="1">Uncharacterized protein</fullName>
    </submittedName>
</protein>
<reference evidence="1 2" key="2">
    <citation type="journal article" date="2022" name="Mol. Ecol. Resour.">
        <title>The genomes of chicory, endive, great burdock and yacon provide insights into Asteraceae paleo-polyploidization history and plant inulin production.</title>
        <authorList>
            <person name="Fan W."/>
            <person name="Wang S."/>
            <person name="Wang H."/>
            <person name="Wang A."/>
            <person name="Jiang F."/>
            <person name="Liu H."/>
            <person name="Zhao H."/>
            <person name="Xu D."/>
            <person name="Zhang Y."/>
        </authorList>
    </citation>
    <scope>NUCLEOTIDE SEQUENCE [LARGE SCALE GENOMIC DNA]</scope>
    <source>
        <strain evidence="2">cv. Yunnan</strain>
        <tissue evidence="1">Leaves</tissue>
    </source>
</reference>
<organism evidence="1 2">
    <name type="scientific">Smallanthus sonchifolius</name>
    <dbReference type="NCBI Taxonomy" id="185202"/>
    <lineage>
        <taxon>Eukaryota</taxon>
        <taxon>Viridiplantae</taxon>
        <taxon>Streptophyta</taxon>
        <taxon>Embryophyta</taxon>
        <taxon>Tracheophyta</taxon>
        <taxon>Spermatophyta</taxon>
        <taxon>Magnoliopsida</taxon>
        <taxon>eudicotyledons</taxon>
        <taxon>Gunneridae</taxon>
        <taxon>Pentapetalae</taxon>
        <taxon>asterids</taxon>
        <taxon>campanulids</taxon>
        <taxon>Asterales</taxon>
        <taxon>Asteraceae</taxon>
        <taxon>Asteroideae</taxon>
        <taxon>Heliantheae alliance</taxon>
        <taxon>Millerieae</taxon>
        <taxon>Smallanthus</taxon>
    </lineage>
</organism>
<dbReference type="EMBL" id="CM042041">
    <property type="protein sequence ID" value="KAI3713494.1"/>
    <property type="molecule type" value="Genomic_DNA"/>
</dbReference>
<keyword evidence="2" id="KW-1185">Reference proteome</keyword>
<name>A0ACB9ATT1_9ASTR</name>
<gene>
    <name evidence="1" type="ORF">L1987_72072</name>
</gene>
<accession>A0ACB9ATT1</accession>
<sequence>MLAKAIAKESGAVFISVRVSNLMSKWFGDAQKLVSAVFSLAYKLQPAIIFIDEVDSFLGQRRSSDNEVLTNMKTEFMALWDGFTTDPTNRPSDLDEAILRRLPMSFEVGKPGKSDRAKILKVTLKGERIDENIDFDHISSLCGGFTGTDIFEVCKQAAYFPLKEFLQDEKDGKQTSTPRPLSQTDLEKAVAASRKAKIPTYEAGGSTFWSPRVDPDDNLDF</sequence>
<comment type="caution">
    <text evidence="1">The sequence shown here is derived from an EMBL/GenBank/DDBJ whole genome shotgun (WGS) entry which is preliminary data.</text>
</comment>
<reference evidence="2" key="1">
    <citation type="journal article" date="2022" name="Mol. Ecol. Resour.">
        <title>The genomes of chicory, endive, great burdock and yacon provide insights into Asteraceae palaeo-polyploidization history and plant inulin production.</title>
        <authorList>
            <person name="Fan W."/>
            <person name="Wang S."/>
            <person name="Wang H."/>
            <person name="Wang A."/>
            <person name="Jiang F."/>
            <person name="Liu H."/>
            <person name="Zhao H."/>
            <person name="Xu D."/>
            <person name="Zhang Y."/>
        </authorList>
    </citation>
    <scope>NUCLEOTIDE SEQUENCE [LARGE SCALE GENOMIC DNA]</scope>
    <source>
        <strain evidence="2">cv. Yunnan</strain>
    </source>
</reference>
<evidence type="ECO:0000313" key="1">
    <source>
        <dbReference type="EMBL" id="KAI3713494.1"/>
    </source>
</evidence>